<dbReference type="FunFam" id="3.40.50.720:FF:000084">
    <property type="entry name" value="Short-chain dehydrogenase reductase"/>
    <property type="match status" value="1"/>
</dbReference>
<dbReference type="InterPro" id="IPR002347">
    <property type="entry name" value="SDR_fam"/>
</dbReference>
<dbReference type="PRINTS" id="PR00080">
    <property type="entry name" value="SDRFAMILY"/>
</dbReference>
<gene>
    <name evidence="1" type="primary">fabG</name>
    <name evidence="1" type="ORF">EVAR_25347_1</name>
</gene>
<name>A0A4C1XVK2_EUMVA</name>
<dbReference type="Pfam" id="PF13561">
    <property type="entry name" value="adh_short_C2"/>
    <property type="match status" value="1"/>
</dbReference>
<dbReference type="STRING" id="151549.A0A4C1XVK2"/>
<reference evidence="1 2" key="1">
    <citation type="journal article" date="2019" name="Commun. Biol.">
        <title>The bagworm genome reveals a unique fibroin gene that provides high tensile strength.</title>
        <authorList>
            <person name="Kono N."/>
            <person name="Nakamura H."/>
            <person name="Ohtoshi R."/>
            <person name="Tomita M."/>
            <person name="Numata K."/>
            <person name="Arakawa K."/>
        </authorList>
    </citation>
    <scope>NUCLEOTIDE SEQUENCE [LARGE SCALE GENOMIC DNA]</scope>
</reference>
<dbReference type="SUPFAM" id="SSF51735">
    <property type="entry name" value="NAD(P)-binding Rossmann-fold domains"/>
    <property type="match status" value="1"/>
</dbReference>
<keyword evidence="2" id="KW-1185">Reference proteome</keyword>
<evidence type="ECO:0000313" key="2">
    <source>
        <dbReference type="Proteomes" id="UP000299102"/>
    </source>
</evidence>
<accession>A0A4C1XVK2</accession>
<dbReference type="PANTHER" id="PTHR43975">
    <property type="entry name" value="ZGC:101858"/>
    <property type="match status" value="1"/>
</dbReference>
<dbReference type="PRINTS" id="PR00081">
    <property type="entry name" value="GDHRDH"/>
</dbReference>
<protein>
    <submittedName>
        <fullName evidence="1">3-oxoacyl-[acyl-carrier-protein] reductase FabG</fullName>
    </submittedName>
</protein>
<comment type="caution">
    <text evidence="1">The sequence shown here is derived from an EMBL/GenBank/DDBJ whole genome shotgun (WGS) entry which is preliminary data.</text>
</comment>
<dbReference type="InterPro" id="IPR036291">
    <property type="entry name" value="NAD(P)-bd_dom_sf"/>
</dbReference>
<dbReference type="AlphaFoldDB" id="A0A4C1XVK2"/>
<dbReference type="PROSITE" id="PS51257">
    <property type="entry name" value="PROKAR_LIPOPROTEIN"/>
    <property type="match status" value="1"/>
</dbReference>
<dbReference type="EMBL" id="BGZK01000997">
    <property type="protein sequence ID" value="GBP67951.1"/>
    <property type="molecule type" value="Genomic_DNA"/>
</dbReference>
<sequence length="253" mass="27181">MDFSEKVVIVTGASSGVGAACAILFAKHGAKLTVIGRNEERLGNVIKKCVENNNKVPLALILDLTLSGSCENAIKRTVEAYGRIDVLVNCAGTMTMSSLYDESPDAFDEMMNINLRVPYKLTQLAVPHLVKTKGNVVNLSTAMLNRVRPGFMLYAVAKAGLAKFTRVAGMELASEGVRVNAVSLGITRTNFMENLNMDKKASEAAYDRLKAELPTGNILEPEEAAKFIVIIASDMFPNLTGSILTMDGGFSLA</sequence>
<dbReference type="Gene3D" id="3.40.50.720">
    <property type="entry name" value="NAD(P)-binding Rossmann-like Domain"/>
    <property type="match status" value="1"/>
</dbReference>
<dbReference type="OrthoDB" id="47007at2759"/>
<evidence type="ECO:0000313" key="1">
    <source>
        <dbReference type="EMBL" id="GBP67951.1"/>
    </source>
</evidence>
<proteinExistence type="predicted"/>
<organism evidence="1 2">
    <name type="scientific">Eumeta variegata</name>
    <name type="common">Bagworm moth</name>
    <name type="synonym">Eumeta japonica</name>
    <dbReference type="NCBI Taxonomy" id="151549"/>
    <lineage>
        <taxon>Eukaryota</taxon>
        <taxon>Metazoa</taxon>
        <taxon>Ecdysozoa</taxon>
        <taxon>Arthropoda</taxon>
        <taxon>Hexapoda</taxon>
        <taxon>Insecta</taxon>
        <taxon>Pterygota</taxon>
        <taxon>Neoptera</taxon>
        <taxon>Endopterygota</taxon>
        <taxon>Lepidoptera</taxon>
        <taxon>Glossata</taxon>
        <taxon>Ditrysia</taxon>
        <taxon>Tineoidea</taxon>
        <taxon>Psychidae</taxon>
        <taxon>Oiketicinae</taxon>
        <taxon>Eumeta</taxon>
    </lineage>
</organism>
<dbReference type="PANTHER" id="PTHR43975:SF2">
    <property type="entry name" value="EG:BACR7A4.14 PROTEIN-RELATED"/>
    <property type="match status" value="1"/>
</dbReference>
<dbReference type="Proteomes" id="UP000299102">
    <property type="component" value="Unassembled WGS sequence"/>
</dbReference>